<protein>
    <submittedName>
        <fullName evidence="1">Uncharacterized protein</fullName>
    </submittedName>
</protein>
<keyword evidence="2" id="KW-1185">Reference proteome</keyword>
<proteinExistence type="predicted"/>
<dbReference type="EMBL" id="CP121671">
    <property type="protein sequence ID" value="WFT76546.1"/>
    <property type="molecule type" value="Genomic_DNA"/>
</dbReference>
<dbReference type="RefSeq" id="WP_283078497.1">
    <property type="nucleotide sequence ID" value="NZ_CP121671.1"/>
</dbReference>
<gene>
    <name evidence="1" type="ORF">P9989_09360</name>
</gene>
<reference evidence="1 2" key="1">
    <citation type="submission" date="2023-04" db="EMBL/GenBank/DDBJ databases">
        <title>Genome sequence of Halobacillus naozhouensis KACC 21980.</title>
        <authorList>
            <person name="Kim S."/>
            <person name="Heo J."/>
            <person name="Kwon S.-W."/>
        </authorList>
    </citation>
    <scope>NUCLEOTIDE SEQUENCE [LARGE SCALE GENOMIC DNA]</scope>
    <source>
        <strain evidence="1 2">KCTC 13234</strain>
    </source>
</reference>
<evidence type="ECO:0000313" key="2">
    <source>
        <dbReference type="Proteomes" id="UP001221597"/>
    </source>
</evidence>
<name>A0ABY8J378_9BACI</name>
<evidence type="ECO:0000313" key="1">
    <source>
        <dbReference type="EMBL" id="WFT76546.1"/>
    </source>
</evidence>
<organism evidence="1 2">
    <name type="scientific">Halobacillus naozhouensis</name>
    <dbReference type="NCBI Taxonomy" id="554880"/>
    <lineage>
        <taxon>Bacteria</taxon>
        <taxon>Bacillati</taxon>
        <taxon>Bacillota</taxon>
        <taxon>Bacilli</taxon>
        <taxon>Bacillales</taxon>
        <taxon>Bacillaceae</taxon>
        <taxon>Halobacillus</taxon>
    </lineage>
</organism>
<sequence length="70" mass="7880">MNANQRISSPNNLTAPLLINELKNDNVNHWCNELDEENSFSNVKDLNNQQSKIISVPKDAFMDEFSSANG</sequence>
<accession>A0ABY8J378</accession>
<dbReference type="Proteomes" id="UP001221597">
    <property type="component" value="Chromosome"/>
</dbReference>